<feature type="region of interest" description="Disordered" evidence="4">
    <location>
        <begin position="323"/>
        <end position="359"/>
    </location>
</feature>
<dbReference type="GO" id="GO:0006620">
    <property type="term" value="P:post-translational protein targeting to endoplasmic reticulum membrane"/>
    <property type="evidence" value="ECO:0007669"/>
    <property type="project" value="TreeGrafter"/>
</dbReference>
<evidence type="ECO:0000256" key="4">
    <source>
        <dbReference type="SAM" id="MobiDB-lite"/>
    </source>
</evidence>
<dbReference type="PANTHER" id="PTHR45831:SF4">
    <property type="match status" value="1"/>
</dbReference>
<protein>
    <submittedName>
        <fullName evidence="5">Uncharacterized protein</fullName>
    </submittedName>
</protein>
<keyword evidence="6" id="KW-1185">Reference proteome</keyword>
<sequence length="744" mass="83656">MTKEDLIDGDVGVEREYLPSEGQLTLLCLDYLRDLRRTYIDPQDLLDSEGLHADWLTLAIYALNRSFSMQGPLKIPRGKSKDELSVNYNQVTMPVFNDSWMDSHRVLTDASPTEQEEMMNPTSSPQDFSSLPTLNEMTRQILISKSPGEQQGEEEEKKSEEYLDSYAKYVYDDAHPSNANRFYLLDGLAGSSNGRGPLLLGEVAAAGLSQLRGRARLVAEDEMVKTELFEQFVWAVEGKGFFQDPEHETPRDDPQQEEERVVLQKAVYDERMGKVVSKFRSKLASKIEIANAEDPNQEVKTISEMTCLADYHHNRRMKRVILARKQKPDESQRVAPSPKPPASSMPPTAEREEPSVAEAKSRAQAERLKSKGNTYMQKKKYDDALECYTEALRLSPSGPQSHVYFSNRAAALLSMKKFDKAILDSERAIALAPSYGKAHARLGLAHFLLGDYRPAMEAYTVALKYEPENKSSKSYLEKAAKKLAAMGQPDVPEPGATLSYSGVTEWEKSNGKIEKEIGKTSSTRRGQSGKQNRKPDLNGMSVEAAEKHKNLGNVQMAKRDYKAASESYSTAIELSPDGPQSHVYYSNRAAALCYLDRYEEAVRDSEVAINLKPTYGKAYARLGLSKFFMSDYAASIEAYETALKYDPDNAASKSYLAKARIKLERQQKEDDLSSFNVSDEARRLMADDDMMKMAKKMLKNGNQGSSQTDMLNDPEMKQFAKKATKDPTMMEAFRNMHTVNARDF</sequence>
<gene>
    <name evidence="5" type="ORF">PSNMU_V1.4_AUG-EV-PASAV3_0033190</name>
</gene>
<dbReference type="PROSITE" id="PS50005">
    <property type="entry name" value="TPR"/>
    <property type="match status" value="4"/>
</dbReference>
<evidence type="ECO:0000256" key="1">
    <source>
        <dbReference type="ARBA" id="ARBA00022737"/>
    </source>
</evidence>
<dbReference type="InterPro" id="IPR019734">
    <property type="entry name" value="TPR_rpt"/>
</dbReference>
<evidence type="ECO:0000256" key="2">
    <source>
        <dbReference type="ARBA" id="ARBA00022803"/>
    </source>
</evidence>
<proteinExistence type="predicted"/>
<dbReference type="GO" id="GO:0060090">
    <property type="term" value="F:molecular adaptor activity"/>
    <property type="evidence" value="ECO:0007669"/>
    <property type="project" value="TreeGrafter"/>
</dbReference>
<dbReference type="SUPFAM" id="SSF48452">
    <property type="entry name" value="TPR-like"/>
    <property type="match status" value="1"/>
</dbReference>
<keyword evidence="2 3" id="KW-0802">TPR repeat</keyword>
<reference evidence="5 6" key="1">
    <citation type="submission" date="2019-01" db="EMBL/GenBank/DDBJ databases">
        <authorList>
            <person name="Ferrante I. M."/>
        </authorList>
    </citation>
    <scope>NUCLEOTIDE SEQUENCE [LARGE SCALE GENOMIC DNA]</scope>
    <source>
        <strain evidence="5 6">B856</strain>
    </source>
</reference>
<dbReference type="SMART" id="SM00028">
    <property type="entry name" value="TPR"/>
    <property type="match status" value="6"/>
</dbReference>
<feature type="repeat" description="TPR" evidence="3">
    <location>
        <begin position="365"/>
        <end position="398"/>
    </location>
</feature>
<feature type="region of interest" description="Disordered" evidence="4">
    <location>
        <begin position="511"/>
        <end position="539"/>
    </location>
</feature>
<feature type="region of interest" description="Disordered" evidence="4">
    <location>
        <begin position="111"/>
        <end position="130"/>
    </location>
</feature>
<dbReference type="GO" id="GO:0072380">
    <property type="term" value="C:TRC complex"/>
    <property type="evidence" value="ECO:0007669"/>
    <property type="project" value="TreeGrafter"/>
</dbReference>
<dbReference type="InterPro" id="IPR047150">
    <property type="entry name" value="SGT"/>
</dbReference>
<evidence type="ECO:0000313" key="5">
    <source>
        <dbReference type="EMBL" id="VEU36558.1"/>
    </source>
</evidence>
<feature type="compositionally biased region" description="Polar residues" evidence="4">
    <location>
        <begin position="120"/>
        <end position="130"/>
    </location>
</feature>
<dbReference type="Pfam" id="PF13432">
    <property type="entry name" value="TPR_16"/>
    <property type="match status" value="1"/>
</dbReference>
<dbReference type="Pfam" id="PF00515">
    <property type="entry name" value="TPR_1"/>
    <property type="match status" value="1"/>
</dbReference>
<dbReference type="Gene3D" id="1.25.40.10">
    <property type="entry name" value="Tetratricopeptide repeat domain"/>
    <property type="match status" value="2"/>
</dbReference>
<dbReference type="Pfam" id="PF13181">
    <property type="entry name" value="TPR_8"/>
    <property type="match status" value="2"/>
</dbReference>
<feature type="compositionally biased region" description="Basic and acidic residues" evidence="4">
    <location>
        <begin position="349"/>
        <end position="359"/>
    </location>
</feature>
<feature type="repeat" description="TPR" evidence="3">
    <location>
        <begin position="436"/>
        <end position="469"/>
    </location>
</feature>
<feature type="repeat" description="TPR" evidence="3">
    <location>
        <begin position="545"/>
        <end position="578"/>
    </location>
</feature>
<feature type="repeat" description="TPR" evidence="3">
    <location>
        <begin position="616"/>
        <end position="649"/>
    </location>
</feature>
<evidence type="ECO:0000313" key="6">
    <source>
        <dbReference type="Proteomes" id="UP000291116"/>
    </source>
</evidence>
<evidence type="ECO:0000256" key="3">
    <source>
        <dbReference type="PROSITE-ProRule" id="PRU00339"/>
    </source>
</evidence>
<dbReference type="PANTHER" id="PTHR45831">
    <property type="entry name" value="LD24721P"/>
    <property type="match status" value="1"/>
</dbReference>
<accession>A0A448Z3F5</accession>
<name>A0A448Z3F5_9STRA</name>
<feature type="compositionally biased region" description="Polar residues" evidence="4">
    <location>
        <begin position="519"/>
        <end position="530"/>
    </location>
</feature>
<dbReference type="PROSITE" id="PS50293">
    <property type="entry name" value="TPR_REGION"/>
    <property type="match status" value="2"/>
</dbReference>
<dbReference type="GO" id="GO:0016020">
    <property type="term" value="C:membrane"/>
    <property type="evidence" value="ECO:0007669"/>
    <property type="project" value="TreeGrafter"/>
</dbReference>
<dbReference type="OrthoDB" id="44006at2759"/>
<dbReference type="InterPro" id="IPR011990">
    <property type="entry name" value="TPR-like_helical_dom_sf"/>
</dbReference>
<dbReference type="EMBL" id="CAACVS010000094">
    <property type="protein sequence ID" value="VEU36558.1"/>
    <property type="molecule type" value="Genomic_DNA"/>
</dbReference>
<dbReference type="AlphaFoldDB" id="A0A448Z3F5"/>
<organism evidence="5 6">
    <name type="scientific">Pseudo-nitzschia multistriata</name>
    <dbReference type="NCBI Taxonomy" id="183589"/>
    <lineage>
        <taxon>Eukaryota</taxon>
        <taxon>Sar</taxon>
        <taxon>Stramenopiles</taxon>
        <taxon>Ochrophyta</taxon>
        <taxon>Bacillariophyta</taxon>
        <taxon>Bacillariophyceae</taxon>
        <taxon>Bacillariophycidae</taxon>
        <taxon>Bacillariales</taxon>
        <taxon>Bacillariaceae</taxon>
        <taxon>Pseudo-nitzschia</taxon>
    </lineage>
</organism>
<keyword evidence="1" id="KW-0677">Repeat</keyword>
<dbReference type="Proteomes" id="UP000291116">
    <property type="component" value="Unassembled WGS sequence"/>
</dbReference>